<feature type="domain" description="Chitin-binding type-3" evidence="2">
    <location>
        <begin position="145"/>
        <end position="190"/>
    </location>
</feature>
<dbReference type="GO" id="GO:0005975">
    <property type="term" value="P:carbohydrate metabolic process"/>
    <property type="evidence" value="ECO:0007669"/>
    <property type="project" value="InterPro"/>
</dbReference>
<reference evidence="3" key="1">
    <citation type="journal article" date="2021" name="Proc. Natl. Acad. Sci. U.S.A.">
        <title>A Catalog of Tens of Thousands of Viruses from Human Metagenomes Reveals Hidden Associations with Chronic Diseases.</title>
        <authorList>
            <person name="Tisza M.J."/>
            <person name="Buck C.B."/>
        </authorList>
    </citation>
    <scope>NUCLEOTIDE SEQUENCE</scope>
    <source>
        <strain evidence="3">CtMsr1</strain>
    </source>
</reference>
<sequence>MFYGNLVNDMVILTPDSSTGRPVMEVDPPTNIPTGYHAESRFRDNGSSITQVWDVVPNAGTPQDAAITLAMMQAEKLSDDEALKVSALYPEWSGNSVVYPVGTRVLYNGTLYKALETHTSTPTTSPVESPQNWVKVLPSSSGETAPEWENGHIYNKGDRVTKYGNIYESTMDSNTYEPGVFGSESAWTQITQS</sequence>
<dbReference type="Gene3D" id="2.10.10.20">
    <property type="entry name" value="Carbohydrate-binding module superfamily 5/12"/>
    <property type="match status" value="2"/>
</dbReference>
<dbReference type="GO" id="GO:0030246">
    <property type="term" value="F:carbohydrate binding"/>
    <property type="evidence" value="ECO:0007669"/>
    <property type="project" value="InterPro"/>
</dbReference>
<dbReference type="SUPFAM" id="SSF51055">
    <property type="entry name" value="Carbohydrate binding domain"/>
    <property type="match status" value="2"/>
</dbReference>
<evidence type="ECO:0000259" key="2">
    <source>
        <dbReference type="SMART" id="SM00495"/>
    </source>
</evidence>
<protein>
    <submittedName>
        <fullName evidence="3">Chitin oligosaccharide deacetylase</fullName>
    </submittedName>
</protein>
<evidence type="ECO:0000256" key="1">
    <source>
        <dbReference type="ARBA" id="ARBA00022801"/>
    </source>
</evidence>
<dbReference type="Pfam" id="PF02839">
    <property type="entry name" value="CBM_5_12"/>
    <property type="match status" value="1"/>
</dbReference>
<dbReference type="InterPro" id="IPR036573">
    <property type="entry name" value="CBM_sf_5/12"/>
</dbReference>
<dbReference type="GO" id="GO:0005576">
    <property type="term" value="C:extracellular region"/>
    <property type="evidence" value="ECO:0007669"/>
    <property type="project" value="InterPro"/>
</dbReference>
<name>A0A8S5LVL3_9CAUD</name>
<dbReference type="EMBL" id="BK014744">
    <property type="protein sequence ID" value="DAD73819.1"/>
    <property type="molecule type" value="Genomic_DNA"/>
</dbReference>
<dbReference type="SMART" id="SM00495">
    <property type="entry name" value="ChtBD3"/>
    <property type="match status" value="2"/>
</dbReference>
<organism evidence="3">
    <name type="scientific">Siphoviridae sp. ctMsr1</name>
    <dbReference type="NCBI Taxonomy" id="2826264"/>
    <lineage>
        <taxon>Viruses</taxon>
        <taxon>Duplodnaviria</taxon>
        <taxon>Heunggongvirae</taxon>
        <taxon>Uroviricota</taxon>
        <taxon>Caudoviricetes</taxon>
    </lineage>
</organism>
<dbReference type="GO" id="GO:0004553">
    <property type="term" value="F:hydrolase activity, hydrolyzing O-glycosyl compounds"/>
    <property type="evidence" value="ECO:0007669"/>
    <property type="project" value="InterPro"/>
</dbReference>
<evidence type="ECO:0000313" key="3">
    <source>
        <dbReference type="EMBL" id="DAD73819.1"/>
    </source>
</evidence>
<dbReference type="InterPro" id="IPR003610">
    <property type="entry name" value="CBM5/12"/>
</dbReference>
<proteinExistence type="predicted"/>
<feature type="domain" description="Chitin-binding type-3" evidence="2">
    <location>
        <begin position="89"/>
        <end position="136"/>
    </location>
</feature>
<accession>A0A8S5LVL3</accession>
<keyword evidence="1" id="KW-0378">Hydrolase</keyword>